<reference evidence="1" key="1">
    <citation type="submission" date="2019-03" db="EMBL/GenBank/DDBJ databases">
        <title>Long read genome sequence of the mycoparasitic Pythium oligandrum ATCC 38472 isolated from sugarbeet rhizosphere.</title>
        <authorList>
            <person name="Gaulin E."/>
        </authorList>
    </citation>
    <scope>NUCLEOTIDE SEQUENCE</scope>
    <source>
        <strain evidence="1">ATCC 38472_TT</strain>
    </source>
</reference>
<dbReference type="AlphaFoldDB" id="A0A8K1FL30"/>
<accession>A0A8K1FL30</accession>
<evidence type="ECO:0000313" key="2">
    <source>
        <dbReference type="Proteomes" id="UP000794436"/>
    </source>
</evidence>
<evidence type="ECO:0000313" key="1">
    <source>
        <dbReference type="EMBL" id="TMW62278.1"/>
    </source>
</evidence>
<proteinExistence type="predicted"/>
<protein>
    <submittedName>
        <fullName evidence="1">Uncharacterized protein</fullName>
    </submittedName>
</protein>
<name>A0A8K1FL30_PYTOL</name>
<dbReference type="Proteomes" id="UP000794436">
    <property type="component" value="Unassembled WGS sequence"/>
</dbReference>
<comment type="caution">
    <text evidence="1">The sequence shown here is derived from an EMBL/GenBank/DDBJ whole genome shotgun (WGS) entry which is preliminary data.</text>
</comment>
<keyword evidence="2" id="KW-1185">Reference proteome</keyword>
<gene>
    <name evidence="1" type="ORF">Poli38472_009771</name>
</gene>
<dbReference type="EMBL" id="SPLM01000074">
    <property type="protein sequence ID" value="TMW62278.1"/>
    <property type="molecule type" value="Genomic_DNA"/>
</dbReference>
<dbReference type="OrthoDB" id="165735at2759"/>
<organism evidence="1 2">
    <name type="scientific">Pythium oligandrum</name>
    <name type="common">Mycoparasitic fungus</name>
    <dbReference type="NCBI Taxonomy" id="41045"/>
    <lineage>
        <taxon>Eukaryota</taxon>
        <taxon>Sar</taxon>
        <taxon>Stramenopiles</taxon>
        <taxon>Oomycota</taxon>
        <taxon>Peronosporomycetes</taxon>
        <taxon>Pythiales</taxon>
        <taxon>Pythiaceae</taxon>
        <taxon>Pythium</taxon>
    </lineage>
</organism>
<sequence length="152" mass="17383">MSRHRQRWQAFVQRTLRFDAYEDLYAGVCFIDNADRVEYSQGCFTRDEIMLGATQVTFDSTQFRLAFDQLTRLAVFNNTNSSMQAVDVFQFGSLRFQVVHASFTSMCAVTAGRRLGLIVERFSYGILVVAFQAPHALEQLFPIVQRCCAAVR</sequence>